<evidence type="ECO:0000313" key="1">
    <source>
        <dbReference type="EMBL" id="SIR99598.1"/>
    </source>
</evidence>
<reference evidence="2" key="1">
    <citation type="submission" date="2017-01" db="EMBL/GenBank/DDBJ databases">
        <authorList>
            <person name="Varghese N."/>
            <person name="Submissions S."/>
        </authorList>
    </citation>
    <scope>NUCLEOTIDE SEQUENCE [LARGE SCALE GENOMIC DNA]</scope>
    <source>
        <strain evidence="2">CGMCC 1.7737</strain>
    </source>
</reference>
<feature type="non-terminal residue" evidence="1">
    <location>
        <position position="1"/>
    </location>
</feature>
<evidence type="ECO:0000313" key="2">
    <source>
        <dbReference type="Proteomes" id="UP000186914"/>
    </source>
</evidence>
<dbReference type="EMBL" id="FTNO01000009">
    <property type="protein sequence ID" value="SIR99598.1"/>
    <property type="molecule type" value="Genomic_DNA"/>
</dbReference>
<sequence>SGNFHFHSLYLENDENNSVSHKDYYRYDFDVRLVGYEEVPITGGFGTSFGEDFGSPDGFGADFGEDTDY</sequence>
<name>A0A1N7FGP0_9EURY</name>
<organism evidence="1 2">
    <name type="scientific">Haladaptatus litoreus</name>
    <dbReference type="NCBI Taxonomy" id="553468"/>
    <lineage>
        <taxon>Archaea</taxon>
        <taxon>Methanobacteriati</taxon>
        <taxon>Methanobacteriota</taxon>
        <taxon>Stenosarchaea group</taxon>
        <taxon>Halobacteria</taxon>
        <taxon>Halobacteriales</taxon>
        <taxon>Haladaptataceae</taxon>
        <taxon>Haladaptatus</taxon>
    </lineage>
</organism>
<proteinExistence type="predicted"/>
<accession>A0A1N7FGP0</accession>
<gene>
    <name evidence="1" type="ORF">SAMN05421858_5044</name>
</gene>
<dbReference type="Proteomes" id="UP000186914">
    <property type="component" value="Unassembled WGS sequence"/>
</dbReference>
<dbReference type="OrthoDB" id="270944at2157"/>
<protein>
    <submittedName>
        <fullName evidence="1">Uncharacterized protein</fullName>
    </submittedName>
</protein>
<dbReference type="AlphaFoldDB" id="A0A1N7FGP0"/>
<keyword evidence="2" id="KW-1185">Reference proteome</keyword>